<comment type="caution">
    <text evidence="5">The sequence shown here is derived from an EMBL/GenBank/DDBJ whole genome shotgun (WGS) entry which is preliminary data.</text>
</comment>
<feature type="domain" description="Bacterial type II secretion system protein E" evidence="4">
    <location>
        <begin position="12"/>
        <end position="385"/>
    </location>
</feature>
<dbReference type="Proteomes" id="UP000230729">
    <property type="component" value="Unassembled WGS sequence"/>
</dbReference>
<evidence type="ECO:0000256" key="1">
    <source>
        <dbReference type="ARBA" id="ARBA00006611"/>
    </source>
</evidence>
<dbReference type="Gene3D" id="3.40.50.300">
    <property type="entry name" value="P-loop containing nucleotide triphosphate hydrolases"/>
    <property type="match status" value="1"/>
</dbReference>
<proteinExistence type="inferred from homology"/>
<keyword evidence="2" id="KW-0547">Nucleotide-binding</keyword>
<organism evidence="5 6">
    <name type="scientific">Candidatus Falkowbacteria bacterium CG23_combo_of_CG06-09_8_20_14_all_49_15</name>
    <dbReference type="NCBI Taxonomy" id="1974572"/>
    <lineage>
        <taxon>Bacteria</taxon>
        <taxon>Candidatus Falkowiibacteriota</taxon>
    </lineage>
</organism>
<protein>
    <recommendedName>
        <fullName evidence="4">Bacterial type II secretion system protein E domain-containing protein</fullName>
    </recommendedName>
</protein>
<evidence type="ECO:0000313" key="5">
    <source>
        <dbReference type="EMBL" id="PIP33802.1"/>
    </source>
</evidence>
<evidence type="ECO:0000256" key="3">
    <source>
        <dbReference type="ARBA" id="ARBA00022840"/>
    </source>
</evidence>
<dbReference type="EMBL" id="PCSD01000051">
    <property type="protein sequence ID" value="PIP33802.1"/>
    <property type="molecule type" value="Genomic_DNA"/>
</dbReference>
<evidence type="ECO:0000256" key="2">
    <source>
        <dbReference type="ARBA" id="ARBA00022741"/>
    </source>
</evidence>
<dbReference type="Pfam" id="PF00437">
    <property type="entry name" value="T2SSE"/>
    <property type="match status" value="1"/>
</dbReference>
<dbReference type="InterPro" id="IPR027417">
    <property type="entry name" value="P-loop_NTPase"/>
</dbReference>
<dbReference type="CDD" id="cd01129">
    <property type="entry name" value="PulE-GspE-like"/>
    <property type="match status" value="1"/>
</dbReference>
<dbReference type="InterPro" id="IPR001482">
    <property type="entry name" value="T2SS/T4SS_dom"/>
</dbReference>
<name>A0A2G9ZKX6_9BACT</name>
<accession>A0A2G9ZKX6</accession>
<sequence>MNLEKSIIKVDIVKIVDNIFRYAVERRASDIHIQPKEGGADIRLRVDGVLETADTAGLDIYKLIVNRIKVLSGIEVSGRPQPREGRIKIKVADDEYDLRVSIFPTIHGDCVVMRILEDINSFADYLDLGMSREQATILAEKIKKTYGLILVTGPTGSGKSTTIFTILNKLNVEEKSIVTLEDPVERRIDRVRQTQVDPDNGLTFANGLRYIVRQDPNIIMVGEIRDKETARIAVQAAITGHLVIASIHTNNAAGAIVRLINMGVEPFLLSSALLLVTAQRLARQLCPACRVEIEPPPAILKKINAPQGMKFYHSPGCEECAYLGTKGRIGVHELLVVDQAIRNLILSNPNDLQIVNLAEKVGMVPLKKAVLQKVHNGDISLEEALAVTEEASTI</sequence>
<evidence type="ECO:0000313" key="6">
    <source>
        <dbReference type="Proteomes" id="UP000230729"/>
    </source>
</evidence>
<dbReference type="PANTHER" id="PTHR30258:SF1">
    <property type="entry name" value="PROTEIN TRANSPORT PROTEIN HOFB HOMOLOG"/>
    <property type="match status" value="1"/>
</dbReference>
<comment type="similarity">
    <text evidence="1">Belongs to the GSP E family.</text>
</comment>
<dbReference type="GO" id="GO:0016887">
    <property type="term" value="F:ATP hydrolysis activity"/>
    <property type="evidence" value="ECO:0007669"/>
    <property type="project" value="TreeGrafter"/>
</dbReference>
<dbReference type="SUPFAM" id="SSF52540">
    <property type="entry name" value="P-loop containing nucleoside triphosphate hydrolases"/>
    <property type="match status" value="1"/>
</dbReference>
<dbReference type="GO" id="GO:0005524">
    <property type="term" value="F:ATP binding"/>
    <property type="evidence" value="ECO:0007669"/>
    <property type="project" value="UniProtKB-KW"/>
</dbReference>
<reference evidence="5 6" key="1">
    <citation type="submission" date="2017-09" db="EMBL/GenBank/DDBJ databases">
        <title>Depth-based differentiation of microbial function through sediment-hosted aquifers and enrichment of novel symbionts in the deep terrestrial subsurface.</title>
        <authorList>
            <person name="Probst A.J."/>
            <person name="Ladd B."/>
            <person name="Jarett J.K."/>
            <person name="Geller-Mcgrath D.E."/>
            <person name="Sieber C.M."/>
            <person name="Emerson J.B."/>
            <person name="Anantharaman K."/>
            <person name="Thomas B.C."/>
            <person name="Malmstrom R."/>
            <person name="Stieglmeier M."/>
            <person name="Klingl A."/>
            <person name="Woyke T."/>
            <person name="Ryan C.M."/>
            <person name="Banfield J.F."/>
        </authorList>
    </citation>
    <scope>NUCLEOTIDE SEQUENCE [LARGE SCALE GENOMIC DNA]</scope>
    <source>
        <strain evidence="5">CG23_combo_of_CG06-09_8_20_14_all_49_15</strain>
    </source>
</reference>
<keyword evidence="3" id="KW-0067">ATP-binding</keyword>
<evidence type="ECO:0000259" key="4">
    <source>
        <dbReference type="Pfam" id="PF00437"/>
    </source>
</evidence>
<gene>
    <name evidence="5" type="ORF">COX22_02420</name>
</gene>
<dbReference type="Gene3D" id="3.30.450.90">
    <property type="match status" value="1"/>
</dbReference>
<dbReference type="AlphaFoldDB" id="A0A2G9ZKX6"/>
<dbReference type="PANTHER" id="PTHR30258">
    <property type="entry name" value="TYPE II SECRETION SYSTEM PROTEIN GSPE-RELATED"/>
    <property type="match status" value="1"/>
</dbReference>
<dbReference type="GO" id="GO:0005886">
    <property type="term" value="C:plasma membrane"/>
    <property type="evidence" value="ECO:0007669"/>
    <property type="project" value="TreeGrafter"/>
</dbReference>